<evidence type="ECO:0000256" key="7">
    <source>
        <dbReference type="RuleBase" id="RU363032"/>
    </source>
</evidence>
<reference evidence="10" key="1">
    <citation type="submission" date="2018-07" db="EMBL/GenBank/DDBJ databases">
        <authorList>
            <person name="Safronova V.I."/>
            <person name="Chirak E.R."/>
            <person name="Sazanova A.L."/>
        </authorList>
    </citation>
    <scope>NUCLEOTIDE SEQUENCE [LARGE SCALE GENOMIC DNA]</scope>
    <source>
        <strain evidence="10">RCAM04685</strain>
    </source>
</reference>
<evidence type="ECO:0000256" key="4">
    <source>
        <dbReference type="ARBA" id="ARBA00022692"/>
    </source>
</evidence>
<dbReference type="AlphaFoldDB" id="A0A370L8G0"/>
<keyword evidence="2 7" id="KW-0813">Transport</keyword>
<keyword evidence="6 7" id="KW-0472">Membrane</keyword>
<comment type="subcellular location">
    <subcellularLocation>
        <location evidence="1 7">Cell membrane</location>
        <topology evidence="1 7">Multi-pass membrane protein</topology>
    </subcellularLocation>
</comment>
<dbReference type="OrthoDB" id="9801818at2"/>
<feature type="transmembrane region" description="Helical" evidence="7">
    <location>
        <begin position="29"/>
        <end position="52"/>
    </location>
</feature>
<evidence type="ECO:0000256" key="1">
    <source>
        <dbReference type="ARBA" id="ARBA00004651"/>
    </source>
</evidence>
<evidence type="ECO:0000256" key="2">
    <source>
        <dbReference type="ARBA" id="ARBA00022448"/>
    </source>
</evidence>
<name>A0A370L8G0_9HYPH</name>
<dbReference type="EMBL" id="QQTP01000003">
    <property type="protein sequence ID" value="RDJ26678.1"/>
    <property type="molecule type" value="Genomic_DNA"/>
</dbReference>
<evidence type="ECO:0000259" key="8">
    <source>
        <dbReference type="PROSITE" id="PS50928"/>
    </source>
</evidence>
<feature type="transmembrane region" description="Helical" evidence="7">
    <location>
        <begin position="92"/>
        <end position="113"/>
    </location>
</feature>
<organism evidence="9 10">
    <name type="scientific">Bosea caraganae</name>
    <dbReference type="NCBI Taxonomy" id="2763117"/>
    <lineage>
        <taxon>Bacteria</taxon>
        <taxon>Pseudomonadati</taxon>
        <taxon>Pseudomonadota</taxon>
        <taxon>Alphaproteobacteria</taxon>
        <taxon>Hyphomicrobiales</taxon>
        <taxon>Boseaceae</taxon>
        <taxon>Bosea</taxon>
    </lineage>
</organism>
<keyword evidence="5 7" id="KW-1133">Transmembrane helix</keyword>
<evidence type="ECO:0000256" key="6">
    <source>
        <dbReference type="ARBA" id="ARBA00023136"/>
    </source>
</evidence>
<evidence type="ECO:0000313" key="9">
    <source>
        <dbReference type="EMBL" id="RDJ26678.1"/>
    </source>
</evidence>
<evidence type="ECO:0000256" key="3">
    <source>
        <dbReference type="ARBA" id="ARBA00022475"/>
    </source>
</evidence>
<dbReference type="RefSeq" id="WP_114828561.1">
    <property type="nucleotide sequence ID" value="NZ_QQTO01000001.1"/>
</dbReference>
<evidence type="ECO:0000313" key="10">
    <source>
        <dbReference type="Proteomes" id="UP000255207"/>
    </source>
</evidence>
<keyword evidence="4 7" id="KW-0812">Transmembrane</keyword>
<feature type="transmembrane region" description="Helical" evidence="7">
    <location>
        <begin position="151"/>
        <end position="170"/>
    </location>
</feature>
<accession>A0A370L8G0</accession>
<dbReference type="PANTHER" id="PTHR30193:SF37">
    <property type="entry name" value="INNER MEMBRANE ABC TRANSPORTER PERMEASE PROTEIN YCJO"/>
    <property type="match status" value="1"/>
</dbReference>
<comment type="similarity">
    <text evidence="7">Belongs to the binding-protein-dependent transport system permease family.</text>
</comment>
<dbReference type="SUPFAM" id="SSF161098">
    <property type="entry name" value="MetI-like"/>
    <property type="match status" value="1"/>
</dbReference>
<dbReference type="InterPro" id="IPR035906">
    <property type="entry name" value="MetI-like_sf"/>
</dbReference>
<dbReference type="GO" id="GO:0055085">
    <property type="term" value="P:transmembrane transport"/>
    <property type="evidence" value="ECO:0007669"/>
    <property type="project" value="InterPro"/>
</dbReference>
<dbReference type="PROSITE" id="PS50928">
    <property type="entry name" value="ABC_TM1"/>
    <property type="match status" value="1"/>
</dbReference>
<feature type="transmembrane region" description="Helical" evidence="7">
    <location>
        <begin position="125"/>
        <end position="145"/>
    </location>
</feature>
<dbReference type="InterPro" id="IPR051393">
    <property type="entry name" value="ABC_transporter_permease"/>
</dbReference>
<protein>
    <submittedName>
        <fullName evidence="9">Sugar ABC transporter permease</fullName>
    </submittedName>
</protein>
<proteinExistence type="inferred from homology"/>
<dbReference type="GO" id="GO:0005886">
    <property type="term" value="C:plasma membrane"/>
    <property type="evidence" value="ECO:0007669"/>
    <property type="project" value="UniProtKB-SubCell"/>
</dbReference>
<evidence type="ECO:0000256" key="5">
    <source>
        <dbReference type="ARBA" id="ARBA00022989"/>
    </source>
</evidence>
<dbReference type="InterPro" id="IPR000515">
    <property type="entry name" value="MetI-like"/>
</dbReference>
<dbReference type="CDD" id="cd06261">
    <property type="entry name" value="TM_PBP2"/>
    <property type="match status" value="1"/>
</dbReference>
<gene>
    <name evidence="9" type="ORF">DWE98_07430</name>
</gene>
<keyword evidence="3" id="KW-1003">Cell membrane</keyword>
<feature type="transmembrane region" description="Helical" evidence="7">
    <location>
        <begin position="219"/>
        <end position="237"/>
    </location>
</feature>
<sequence>MLAAGGPSLPAGARKASIHRRARVPLEPYWFMAPAVIMLATVYLGPMIYAVMTSTTHWVLTEPGSETIRAGLENYTDVLGAPSFWQAVKVTLLYTLTSVTLSLTLGTLLALLLDNELHFASFFRSIMLIPMVITPAVIAIFWKLLYEQEQGVLNSVLVALGFGKVAWLGLEHAFFAMVIMDSWQNTPFFMLVILAGLQSVDSNLMDAARVDGANVFQRFRYVVLPHLVPYMLIAAAFRGIATMNDFDKIWLLTQGGPGEATTTITVYTYKIAFSSFDMGRTTAIAMIFVVIVLITSAPLLRHLFRTARRPA</sequence>
<feature type="domain" description="ABC transmembrane type-1" evidence="8">
    <location>
        <begin position="88"/>
        <end position="299"/>
    </location>
</feature>
<dbReference type="Proteomes" id="UP000255207">
    <property type="component" value="Unassembled WGS sequence"/>
</dbReference>
<dbReference type="PANTHER" id="PTHR30193">
    <property type="entry name" value="ABC TRANSPORTER PERMEASE PROTEIN"/>
    <property type="match status" value="1"/>
</dbReference>
<dbReference type="Pfam" id="PF00528">
    <property type="entry name" value="BPD_transp_1"/>
    <property type="match status" value="1"/>
</dbReference>
<keyword evidence="10" id="KW-1185">Reference proteome</keyword>
<feature type="transmembrane region" description="Helical" evidence="7">
    <location>
        <begin position="281"/>
        <end position="300"/>
    </location>
</feature>
<dbReference type="Gene3D" id="1.10.3720.10">
    <property type="entry name" value="MetI-like"/>
    <property type="match status" value="1"/>
</dbReference>
<comment type="caution">
    <text evidence="9">The sequence shown here is derived from an EMBL/GenBank/DDBJ whole genome shotgun (WGS) entry which is preliminary data.</text>
</comment>